<evidence type="ECO:0000313" key="10">
    <source>
        <dbReference type="EMBL" id="HIV86321.1"/>
    </source>
</evidence>
<dbReference type="HAMAP" id="MF_00009">
    <property type="entry name" value="Endoribonucl_YbeY"/>
    <property type="match status" value="1"/>
</dbReference>
<dbReference type="GO" id="GO:0004521">
    <property type="term" value="F:RNA endonuclease activity"/>
    <property type="evidence" value="ECO:0007669"/>
    <property type="project" value="UniProtKB-UniRule"/>
</dbReference>
<keyword evidence="5 9" id="KW-0479">Metal-binding</keyword>
<name>A0A9D1PSM9_9FIRM</name>
<dbReference type="GO" id="GO:0008270">
    <property type="term" value="F:zinc ion binding"/>
    <property type="evidence" value="ECO:0007669"/>
    <property type="project" value="UniProtKB-UniRule"/>
</dbReference>
<keyword evidence="6 9" id="KW-0255">Endonuclease</keyword>
<comment type="caution">
    <text evidence="10">The sequence shown here is derived from an EMBL/GenBank/DDBJ whole genome shotgun (WGS) entry which is preliminary data.</text>
</comment>
<dbReference type="AlphaFoldDB" id="A0A9D1PSM9"/>
<evidence type="ECO:0000256" key="1">
    <source>
        <dbReference type="ARBA" id="ARBA00010875"/>
    </source>
</evidence>
<dbReference type="Proteomes" id="UP000824162">
    <property type="component" value="Unassembled WGS sequence"/>
</dbReference>
<keyword evidence="8 9" id="KW-0862">Zinc</keyword>
<dbReference type="PANTHER" id="PTHR46986">
    <property type="entry name" value="ENDORIBONUCLEASE YBEY, CHLOROPLASTIC"/>
    <property type="match status" value="1"/>
</dbReference>
<dbReference type="PROSITE" id="PS01306">
    <property type="entry name" value="UPF0054"/>
    <property type="match status" value="1"/>
</dbReference>
<dbReference type="EC" id="3.1.-.-" evidence="9"/>
<evidence type="ECO:0000256" key="6">
    <source>
        <dbReference type="ARBA" id="ARBA00022759"/>
    </source>
</evidence>
<dbReference type="Pfam" id="PF02130">
    <property type="entry name" value="YbeY"/>
    <property type="match status" value="1"/>
</dbReference>
<dbReference type="Gene3D" id="3.40.390.30">
    <property type="entry name" value="Metalloproteases ('zincins'), catalytic domain"/>
    <property type="match status" value="1"/>
</dbReference>
<sequence length="158" mass="17838">MMFTKYGGAAGADSETEELIRAAAKAVLEFFGLRTDVEISVMLTDNAGIRELNKTHRGIDRATDVLSFPMLEYERPGEISSGEEWELSGDLCLGDIVISLERAAEQAEEYGHTLRREIGFLTVHSMLHLLGYDHMTEDEEKEMFSYQEKILELMGLTR</sequence>
<comment type="subcellular location">
    <subcellularLocation>
        <location evidence="9">Cytoplasm</location>
    </subcellularLocation>
</comment>
<keyword evidence="9" id="KW-0963">Cytoplasm</keyword>
<gene>
    <name evidence="9 10" type="primary">ybeY</name>
    <name evidence="10" type="ORF">H9900_05895</name>
</gene>
<keyword evidence="2 9" id="KW-0690">Ribosome biogenesis</keyword>
<feature type="binding site" evidence="9">
    <location>
        <position position="128"/>
    </location>
    <ligand>
        <name>Zn(2+)</name>
        <dbReference type="ChEBI" id="CHEBI:29105"/>
        <note>catalytic</note>
    </ligand>
</feature>
<accession>A0A9D1PSM9</accession>
<dbReference type="GO" id="GO:0004222">
    <property type="term" value="F:metalloendopeptidase activity"/>
    <property type="evidence" value="ECO:0007669"/>
    <property type="project" value="InterPro"/>
</dbReference>
<dbReference type="SUPFAM" id="SSF55486">
    <property type="entry name" value="Metalloproteases ('zincins'), catalytic domain"/>
    <property type="match status" value="1"/>
</dbReference>
<protein>
    <recommendedName>
        <fullName evidence="9">Endoribonuclease YbeY</fullName>
        <ecNumber evidence="9">3.1.-.-</ecNumber>
    </recommendedName>
</protein>
<keyword evidence="4 9" id="KW-0540">Nuclease</keyword>
<evidence type="ECO:0000256" key="5">
    <source>
        <dbReference type="ARBA" id="ARBA00022723"/>
    </source>
</evidence>
<evidence type="ECO:0000256" key="7">
    <source>
        <dbReference type="ARBA" id="ARBA00022801"/>
    </source>
</evidence>
<evidence type="ECO:0000256" key="4">
    <source>
        <dbReference type="ARBA" id="ARBA00022722"/>
    </source>
</evidence>
<evidence type="ECO:0000256" key="2">
    <source>
        <dbReference type="ARBA" id="ARBA00022517"/>
    </source>
</evidence>
<evidence type="ECO:0000313" key="11">
    <source>
        <dbReference type="Proteomes" id="UP000824162"/>
    </source>
</evidence>
<dbReference type="InterPro" id="IPR002036">
    <property type="entry name" value="YbeY"/>
</dbReference>
<reference evidence="10" key="2">
    <citation type="submission" date="2021-04" db="EMBL/GenBank/DDBJ databases">
        <authorList>
            <person name="Gilroy R."/>
        </authorList>
    </citation>
    <scope>NUCLEOTIDE SEQUENCE</scope>
    <source>
        <strain evidence="10">5790</strain>
    </source>
</reference>
<dbReference type="NCBIfam" id="TIGR00043">
    <property type="entry name" value="rRNA maturation RNase YbeY"/>
    <property type="match status" value="1"/>
</dbReference>
<evidence type="ECO:0000256" key="8">
    <source>
        <dbReference type="ARBA" id="ARBA00022833"/>
    </source>
</evidence>
<dbReference type="EMBL" id="DXIJ01000123">
    <property type="protein sequence ID" value="HIV86321.1"/>
    <property type="molecule type" value="Genomic_DNA"/>
</dbReference>
<evidence type="ECO:0000256" key="3">
    <source>
        <dbReference type="ARBA" id="ARBA00022552"/>
    </source>
</evidence>
<comment type="similarity">
    <text evidence="1 9">Belongs to the endoribonuclease YbeY family.</text>
</comment>
<comment type="cofactor">
    <cofactor evidence="9">
        <name>Zn(2+)</name>
        <dbReference type="ChEBI" id="CHEBI:29105"/>
    </cofactor>
    <text evidence="9">Binds 1 zinc ion.</text>
</comment>
<evidence type="ECO:0000256" key="9">
    <source>
        <dbReference type="HAMAP-Rule" id="MF_00009"/>
    </source>
</evidence>
<dbReference type="InterPro" id="IPR020549">
    <property type="entry name" value="YbeY_CS"/>
</dbReference>
<comment type="function">
    <text evidence="9">Single strand-specific metallo-endoribonuclease involved in late-stage 70S ribosome quality control and in maturation of the 3' terminus of the 16S rRNA.</text>
</comment>
<dbReference type="GO" id="GO:0006364">
    <property type="term" value="P:rRNA processing"/>
    <property type="evidence" value="ECO:0007669"/>
    <property type="project" value="UniProtKB-UniRule"/>
</dbReference>
<dbReference type="PANTHER" id="PTHR46986:SF1">
    <property type="entry name" value="ENDORIBONUCLEASE YBEY, CHLOROPLASTIC"/>
    <property type="match status" value="1"/>
</dbReference>
<feature type="binding site" evidence="9">
    <location>
        <position position="134"/>
    </location>
    <ligand>
        <name>Zn(2+)</name>
        <dbReference type="ChEBI" id="CHEBI:29105"/>
        <note>catalytic</note>
    </ligand>
</feature>
<reference evidence="10" key="1">
    <citation type="journal article" date="2021" name="PeerJ">
        <title>Extensive microbial diversity within the chicken gut microbiome revealed by metagenomics and culture.</title>
        <authorList>
            <person name="Gilroy R."/>
            <person name="Ravi A."/>
            <person name="Getino M."/>
            <person name="Pursley I."/>
            <person name="Horton D.L."/>
            <person name="Alikhan N.F."/>
            <person name="Baker D."/>
            <person name="Gharbi K."/>
            <person name="Hall N."/>
            <person name="Watson M."/>
            <person name="Adriaenssens E.M."/>
            <person name="Foster-Nyarko E."/>
            <person name="Jarju S."/>
            <person name="Secka A."/>
            <person name="Antonio M."/>
            <person name="Oren A."/>
            <person name="Chaudhuri R.R."/>
            <person name="La Ragione R."/>
            <person name="Hildebrand F."/>
            <person name="Pallen M.J."/>
        </authorList>
    </citation>
    <scope>NUCLEOTIDE SEQUENCE</scope>
    <source>
        <strain evidence="10">5790</strain>
    </source>
</reference>
<keyword evidence="7 9" id="KW-0378">Hydrolase</keyword>
<dbReference type="InterPro" id="IPR023091">
    <property type="entry name" value="MetalPrtase_cat_dom_sf_prd"/>
</dbReference>
<proteinExistence type="inferred from homology"/>
<organism evidence="10 11">
    <name type="scientific">Candidatus Monoglobus merdigallinarum</name>
    <dbReference type="NCBI Taxonomy" id="2838698"/>
    <lineage>
        <taxon>Bacteria</taxon>
        <taxon>Bacillati</taxon>
        <taxon>Bacillota</taxon>
        <taxon>Clostridia</taxon>
        <taxon>Monoglobales</taxon>
        <taxon>Monoglobaceae</taxon>
        <taxon>Monoglobus</taxon>
    </lineage>
</organism>
<dbReference type="GO" id="GO:0005737">
    <property type="term" value="C:cytoplasm"/>
    <property type="evidence" value="ECO:0007669"/>
    <property type="project" value="UniProtKB-SubCell"/>
</dbReference>
<feature type="binding site" evidence="9">
    <location>
        <position position="124"/>
    </location>
    <ligand>
        <name>Zn(2+)</name>
        <dbReference type="ChEBI" id="CHEBI:29105"/>
        <note>catalytic</note>
    </ligand>
</feature>
<keyword evidence="3 9" id="KW-0698">rRNA processing</keyword>